<keyword evidence="1" id="KW-0812">Transmembrane</keyword>
<sequence length="167" mass="18947">MTFLTSKWLYVLIALVIVLTVLYLAGRKTFHAEIVIPASPDKVWEVLLDHEGYQQWNPLLVPKEGKFAEGSKIVYQMTQPNGKQSKFPTTVISVEPQNLIKQYAGIPMILTADHEYRLVAVDGGTRVIQHEVDNGLAMLFWDSSWVQSSYEKVNEALKARVMELQAQ</sequence>
<proteinExistence type="predicted"/>
<reference evidence="2" key="1">
    <citation type="journal article" date="2021" name="Proc. Natl. Acad. Sci. U.S.A.">
        <title>Global biogeography of chemosynthetic symbionts reveals both localized and globally distributed symbiont groups. .</title>
        <authorList>
            <person name="Osvatic J.T."/>
            <person name="Wilkins L.G.E."/>
            <person name="Leibrecht L."/>
            <person name="Leray M."/>
            <person name="Zauner S."/>
            <person name="Polzin J."/>
            <person name="Camacho Y."/>
            <person name="Gros O."/>
            <person name="van Gils J.A."/>
            <person name="Eisen J.A."/>
            <person name="Petersen J.M."/>
            <person name="Yuen B."/>
        </authorList>
    </citation>
    <scope>NUCLEOTIDE SEQUENCE</scope>
    <source>
        <strain evidence="2">MAGclacostrist064TRANS</strain>
    </source>
</reference>
<dbReference type="InterPro" id="IPR023393">
    <property type="entry name" value="START-like_dom_sf"/>
</dbReference>
<keyword evidence="1" id="KW-0472">Membrane</keyword>
<comment type="caution">
    <text evidence="2">The sequence shown here is derived from an EMBL/GenBank/DDBJ whole genome shotgun (WGS) entry which is preliminary data.</text>
</comment>
<dbReference type="Pfam" id="PF10604">
    <property type="entry name" value="Polyketide_cyc2"/>
    <property type="match status" value="1"/>
</dbReference>
<evidence type="ECO:0000313" key="3">
    <source>
        <dbReference type="Proteomes" id="UP000886667"/>
    </source>
</evidence>
<organism evidence="2 3">
    <name type="scientific">Candidatus Thiodiazotropha taylori</name>
    <dbReference type="NCBI Taxonomy" id="2792791"/>
    <lineage>
        <taxon>Bacteria</taxon>
        <taxon>Pseudomonadati</taxon>
        <taxon>Pseudomonadota</taxon>
        <taxon>Gammaproteobacteria</taxon>
        <taxon>Chromatiales</taxon>
        <taxon>Sedimenticolaceae</taxon>
        <taxon>Candidatus Thiodiazotropha</taxon>
    </lineage>
</organism>
<name>A0A9E4N5B0_9GAMM</name>
<dbReference type="Gene3D" id="3.30.530.20">
    <property type="match status" value="1"/>
</dbReference>
<gene>
    <name evidence="2" type="ORF">JAZ07_14775</name>
</gene>
<dbReference type="EMBL" id="JAEPCM010000521">
    <property type="protein sequence ID" value="MCG7947604.1"/>
    <property type="molecule type" value="Genomic_DNA"/>
</dbReference>
<protein>
    <submittedName>
        <fullName evidence="2">SRPBCC domain-containing protein</fullName>
    </submittedName>
</protein>
<dbReference type="SUPFAM" id="SSF55961">
    <property type="entry name" value="Bet v1-like"/>
    <property type="match status" value="1"/>
</dbReference>
<keyword evidence="1" id="KW-1133">Transmembrane helix</keyword>
<dbReference type="InterPro" id="IPR019587">
    <property type="entry name" value="Polyketide_cyclase/dehydratase"/>
</dbReference>
<dbReference type="AlphaFoldDB" id="A0A9E4N5B0"/>
<dbReference type="Proteomes" id="UP000886667">
    <property type="component" value="Unassembled WGS sequence"/>
</dbReference>
<accession>A0A9E4N5B0</accession>
<feature type="transmembrane region" description="Helical" evidence="1">
    <location>
        <begin position="6"/>
        <end position="25"/>
    </location>
</feature>
<evidence type="ECO:0000313" key="2">
    <source>
        <dbReference type="EMBL" id="MCG7947604.1"/>
    </source>
</evidence>
<dbReference type="CDD" id="cd07822">
    <property type="entry name" value="SRPBCC_4"/>
    <property type="match status" value="1"/>
</dbReference>
<evidence type="ECO:0000256" key="1">
    <source>
        <dbReference type="SAM" id="Phobius"/>
    </source>
</evidence>